<evidence type="ECO:0000313" key="4">
    <source>
        <dbReference type="Proteomes" id="UP000070501"/>
    </source>
</evidence>
<dbReference type="InterPro" id="IPR011008">
    <property type="entry name" value="Dimeric_a/b-barrel"/>
</dbReference>
<feature type="domain" description="EthD" evidence="2">
    <location>
        <begin position="31"/>
        <end position="134"/>
    </location>
</feature>
<evidence type="ECO:0000313" key="3">
    <source>
        <dbReference type="EMBL" id="KXJ87683.1"/>
    </source>
</evidence>
<organism evidence="3 4">
    <name type="scientific">Microdochium bolleyi</name>
    <dbReference type="NCBI Taxonomy" id="196109"/>
    <lineage>
        <taxon>Eukaryota</taxon>
        <taxon>Fungi</taxon>
        <taxon>Dikarya</taxon>
        <taxon>Ascomycota</taxon>
        <taxon>Pezizomycotina</taxon>
        <taxon>Sordariomycetes</taxon>
        <taxon>Xylariomycetidae</taxon>
        <taxon>Xylariales</taxon>
        <taxon>Microdochiaceae</taxon>
        <taxon>Microdochium</taxon>
    </lineage>
</organism>
<gene>
    <name evidence="3" type="ORF">Micbo1qcDRAFT_207881</name>
</gene>
<protein>
    <recommendedName>
        <fullName evidence="2">EthD domain-containing protein</fullName>
    </recommendedName>
</protein>
<dbReference type="InParanoid" id="A0A136IRU8"/>
<accession>A0A136IRU8</accession>
<evidence type="ECO:0000259" key="2">
    <source>
        <dbReference type="Pfam" id="PF07110"/>
    </source>
</evidence>
<dbReference type="InterPro" id="IPR009799">
    <property type="entry name" value="EthD_dom"/>
</dbReference>
<sequence length="163" mass="18577">MASTSEAAPGNGRGDAPAGKLLKYTSYLYRNPNLTEAEFHEHWRSKHARLPIEAMRKHGIVKYSQYHCTRATRELARPGCEGRKAGNRHVQFDMLEYDAIVQIWMRDIGAVQGMGGEQVFVDKIFADEEYMFDSRRCHVLVGWEEDILVDGEVLIPGYEASKE</sequence>
<dbReference type="Proteomes" id="UP000070501">
    <property type="component" value="Unassembled WGS sequence"/>
</dbReference>
<name>A0A136IRU8_9PEZI</name>
<dbReference type="Pfam" id="PF07110">
    <property type="entry name" value="EthD"/>
    <property type="match status" value="1"/>
</dbReference>
<dbReference type="SUPFAM" id="SSF54909">
    <property type="entry name" value="Dimeric alpha+beta barrel"/>
    <property type="match status" value="1"/>
</dbReference>
<dbReference type="OrthoDB" id="3183782at2759"/>
<dbReference type="AlphaFoldDB" id="A0A136IRU8"/>
<reference evidence="4" key="1">
    <citation type="submission" date="2016-02" db="EMBL/GenBank/DDBJ databases">
        <title>Draft genome sequence of Microdochium bolleyi, a fungal endophyte of beachgrass.</title>
        <authorList>
            <consortium name="DOE Joint Genome Institute"/>
            <person name="David A.S."/>
            <person name="May G."/>
            <person name="Haridas S."/>
            <person name="Lim J."/>
            <person name="Wang M."/>
            <person name="Labutti K."/>
            <person name="Lipzen A."/>
            <person name="Barry K."/>
            <person name="Grigoriev I.V."/>
        </authorList>
    </citation>
    <scope>NUCLEOTIDE SEQUENCE [LARGE SCALE GENOMIC DNA]</scope>
    <source>
        <strain evidence="4">J235TASD1</strain>
    </source>
</reference>
<dbReference type="GO" id="GO:0016491">
    <property type="term" value="F:oxidoreductase activity"/>
    <property type="evidence" value="ECO:0007669"/>
    <property type="project" value="InterPro"/>
</dbReference>
<dbReference type="Gene3D" id="3.30.70.100">
    <property type="match status" value="1"/>
</dbReference>
<dbReference type="EMBL" id="KQ964261">
    <property type="protein sequence ID" value="KXJ87683.1"/>
    <property type="molecule type" value="Genomic_DNA"/>
</dbReference>
<comment type="similarity">
    <text evidence="1">Belongs to the tpcK family.</text>
</comment>
<keyword evidence="4" id="KW-1185">Reference proteome</keyword>
<proteinExistence type="inferred from homology"/>
<dbReference type="STRING" id="196109.A0A136IRU8"/>
<evidence type="ECO:0000256" key="1">
    <source>
        <dbReference type="ARBA" id="ARBA00005986"/>
    </source>
</evidence>